<evidence type="ECO:0000313" key="2">
    <source>
        <dbReference type="EMBL" id="MDR6891787.1"/>
    </source>
</evidence>
<sequence>MTHPAAAEDHVSPSAPVRVAVVGGGPRGISAVERIVSRAAASGRGCEITVYETFELGSGRVWRRDQSSQFLMNTPVAFPTAVPSDATVEDARSLGLDTPRSVLGGLTFNRFRASWRDVVAALPGFGLTEAEQRELDSLTPTDYPRRAVYGAYLECVAASLRAALPAGVTLEHVRAAVERVWPDAPHAGPFRLRAGGEDRVHDAVILALGHVDAELNPGQAKALARAGERYFPPGIPCDIDWSRIPAGEGVVIRGMGLNFFDVVSELTQGRGGSFSTLEDGQLEYSRSGREPRVVALSRRGLPYAAKPDFVPGEEPREGAFATVERFEALLAEGPRDFDSEIWPLIRADADLAYWAVAAPEAAGELEAIREEARGGGSPESALARLGAFVDGRPEEERLDLEKEARLLVGRSFSSPEEHRLAVLEAVEMDARTAMNPAGSPRQHAVFALNQARWALKGFVARGILTEESRHRRLRGWFEPLVEGLASGPPSRRIAEFAALVRAGVVEVAGPSPVVVTDTATGRFRVTSPWVEGQKLEGSWLVEAMMPVNAVAALASPLVKALGEEGLARPHRLIVDGVEYSGTGFAVTGTDRVMLGSGGTPTPGLHCLGLQLSSLEWGTAIAAESDGAWLGSALTIADADAIADSVLRRGPQD</sequence>
<gene>
    <name evidence="2" type="ORF">J2S35_000727</name>
</gene>
<keyword evidence="3" id="KW-1185">Reference proteome</keyword>
<dbReference type="InterPro" id="IPR036188">
    <property type="entry name" value="FAD/NAD-bd_sf"/>
</dbReference>
<protein>
    <recommendedName>
        <fullName evidence="1">FAD-dependent urate hydroxylase HpyO/Asp monooxygenase CreE-like FAD/NAD(P)-binding domain-containing protein</fullName>
    </recommendedName>
</protein>
<dbReference type="AlphaFoldDB" id="A0AAE4C666"/>
<dbReference type="Pfam" id="PF13454">
    <property type="entry name" value="NAD_binding_9"/>
    <property type="match status" value="1"/>
</dbReference>
<accession>A0AAE4C666</accession>
<dbReference type="EMBL" id="JAVDUI010000001">
    <property type="protein sequence ID" value="MDR6891787.1"/>
    <property type="molecule type" value="Genomic_DNA"/>
</dbReference>
<name>A0AAE4C666_9MICC</name>
<dbReference type="PANTHER" id="PTHR40254:SF1">
    <property type="entry name" value="BLR0577 PROTEIN"/>
    <property type="match status" value="1"/>
</dbReference>
<dbReference type="InterPro" id="IPR038732">
    <property type="entry name" value="HpyO/CreE_NAD-binding"/>
</dbReference>
<dbReference type="Gene3D" id="3.50.50.60">
    <property type="entry name" value="FAD/NAD(P)-binding domain"/>
    <property type="match status" value="1"/>
</dbReference>
<comment type="caution">
    <text evidence="2">The sequence shown here is derived from an EMBL/GenBank/DDBJ whole genome shotgun (WGS) entry which is preliminary data.</text>
</comment>
<feature type="domain" description="FAD-dependent urate hydroxylase HpyO/Asp monooxygenase CreE-like FAD/NAD(P)-binding" evidence="1">
    <location>
        <begin position="20"/>
        <end position="210"/>
    </location>
</feature>
<dbReference type="PANTHER" id="PTHR40254">
    <property type="entry name" value="BLR0577 PROTEIN"/>
    <property type="match status" value="1"/>
</dbReference>
<dbReference type="SUPFAM" id="SSF51905">
    <property type="entry name" value="FAD/NAD(P)-binding domain"/>
    <property type="match status" value="1"/>
</dbReference>
<proteinExistence type="predicted"/>
<evidence type="ECO:0000259" key="1">
    <source>
        <dbReference type="Pfam" id="PF13454"/>
    </source>
</evidence>
<dbReference type="RefSeq" id="WP_309849959.1">
    <property type="nucleotide sequence ID" value="NZ_BAAAIU010000042.1"/>
</dbReference>
<reference evidence="2" key="1">
    <citation type="submission" date="2023-07" db="EMBL/GenBank/DDBJ databases">
        <title>Sequencing the genomes of 1000 actinobacteria strains.</title>
        <authorList>
            <person name="Klenk H.-P."/>
        </authorList>
    </citation>
    <scope>NUCLEOTIDE SEQUENCE</scope>
    <source>
        <strain evidence="2">DSM 13988</strain>
    </source>
</reference>
<dbReference type="Proteomes" id="UP001247307">
    <property type="component" value="Unassembled WGS sequence"/>
</dbReference>
<organism evidence="2 3">
    <name type="scientific">Falsarthrobacter nasiphocae</name>
    <dbReference type="NCBI Taxonomy" id="189863"/>
    <lineage>
        <taxon>Bacteria</taxon>
        <taxon>Bacillati</taxon>
        <taxon>Actinomycetota</taxon>
        <taxon>Actinomycetes</taxon>
        <taxon>Micrococcales</taxon>
        <taxon>Micrococcaceae</taxon>
        <taxon>Falsarthrobacter</taxon>
    </lineage>
</organism>
<dbReference type="InterPro" id="IPR052189">
    <property type="entry name" value="L-asp_N-monooxygenase_NS-form"/>
</dbReference>
<evidence type="ECO:0000313" key="3">
    <source>
        <dbReference type="Proteomes" id="UP001247307"/>
    </source>
</evidence>